<comment type="caution">
    <text evidence="1">The sequence shown here is derived from an EMBL/GenBank/DDBJ whole genome shotgun (WGS) entry which is preliminary data.</text>
</comment>
<name>A0A0F9LBW1_9ZZZZ</name>
<reference evidence="1" key="1">
    <citation type="journal article" date="2015" name="Nature">
        <title>Complex archaea that bridge the gap between prokaryotes and eukaryotes.</title>
        <authorList>
            <person name="Spang A."/>
            <person name="Saw J.H."/>
            <person name="Jorgensen S.L."/>
            <person name="Zaremba-Niedzwiedzka K."/>
            <person name="Martijn J."/>
            <person name="Lind A.E."/>
            <person name="van Eijk R."/>
            <person name="Schleper C."/>
            <person name="Guy L."/>
            <person name="Ettema T.J."/>
        </authorList>
    </citation>
    <scope>NUCLEOTIDE SEQUENCE</scope>
</reference>
<protein>
    <submittedName>
        <fullName evidence="1">Uncharacterized protein</fullName>
    </submittedName>
</protein>
<organism evidence="1">
    <name type="scientific">marine sediment metagenome</name>
    <dbReference type="NCBI Taxonomy" id="412755"/>
    <lineage>
        <taxon>unclassified sequences</taxon>
        <taxon>metagenomes</taxon>
        <taxon>ecological metagenomes</taxon>
    </lineage>
</organism>
<accession>A0A0F9LBW1</accession>
<dbReference type="AlphaFoldDB" id="A0A0F9LBW1"/>
<dbReference type="EMBL" id="LAZR01006611">
    <property type="protein sequence ID" value="KKM90898.1"/>
    <property type="molecule type" value="Genomic_DNA"/>
</dbReference>
<gene>
    <name evidence="1" type="ORF">LCGC14_1233960</name>
</gene>
<evidence type="ECO:0000313" key="1">
    <source>
        <dbReference type="EMBL" id="KKM90898.1"/>
    </source>
</evidence>
<proteinExistence type="predicted"/>
<sequence length="413" mass="46989">MRKFFAPIILLLMAIALCCSGGCTTTEILHAETTELNVAPSSVSEKMLLDIGIINFDPGIPEKNNIEKQDYVYPKVRVTEARYLPYHLKITLQGTGFWGAVRVIPSRYMFTDIIISGVIEQSDGEYATMHLTVEDALGKEWFQRSYSTQTGFASYADYRNRSVDPYQKMFNDFANDLQEYVAILTPKGIERIRQVSELKFFADMAPNSFGDHLATNEDGTESIIRLPAENDPTAARLRQIRERDRLVVDTLNEHYANFYYGVALPYEGWRKVSREEHINYRQVKKSARMRMLVGIIVVAGSVAMDTDNSSSRSTRRMKRAIQTQGISHGMKSVIAGWTRRKEAKIHLAALQELSDSFISEASPMIVTIDGESRRLTGTAEAQYETWRKILKQLHEEETGFTDVEIGRPTRQTR</sequence>